<keyword evidence="2" id="KW-0175">Coiled coil</keyword>
<dbReference type="KEGG" id="kro:BVG79_01819"/>
<dbReference type="Gene3D" id="1.10.287.1490">
    <property type="match status" value="1"/>
</dbReference>
<dbReference type="InterPro" id="IPR036737">
    <property type="entry name" value="OmpA-like_sf"/>
</dbReference>
<organism evidence="5 6">
    <name type="scientific">Ketogulonicigenium robustum</name>
    <dbReference type="NCBI Taxonomy" id="92947"/>
    <lineage>
        <taxon>Bacteria</taxon>
        <taxon>Pseudomonadati</taxon>
        <taxon>Pseudomonadota</taxon>
        <taxon>Alphaproteobacteria</taxon>
        <taxon>Rhodobacterales</taxon>
        <taxon>Roseobacteraceae</taxon>
        <taxon>Ketogulonicigenium</taxon>
    </lineage>
</organism>
<feature type="domain" description="OmpA-like" evidence="4">
    <location>
        <begin position="348"/>
        <end position="476"/>
    </location>
</feature>
<dbReference type="RefSeq" id="WP_085786593.1">
    <property type="nucleotide sequence ID" value="NZ_CP019937.1"/>
</dbReference>
<dbReference type="Proteomes" id="UP000242447">
    <property type="component" value="Chromosome"/>
</dbReference>
<dbReference type="Pfam" id="PF00691">
    <property type="entry name" value="OmpA"/>
    <property type="match status" value="1"/>
</dbReference>
<dbReference type="SUPFAM" id="SSF103088">
    <property type="entry name" value="OmpA-like"/>
    <property type="match status" value="1"/>
</dbReference>
<sequence>MALRRNTERFNTNVWPGFVDAMTGLLLVLLFVLSIFTVVQFVLREEVSGQEQQLGQLSTDLAALNAALGSERSRSATLSQSLAERDGQIANFEDQVAALLANRTDLQGQVDSAAEEARLAEARRAAMEALIASLQDERDSVSTRVSDLEAQQLLDAAAAEALRARLEDSDAQLTAMSLSLEAERKRAEDTLTLLAAARAAQAELEAAQTGALTDSQRQAALLALAQDQLAQQEAISAQSQLQVEALNAQVSALRAQLGDLQGLLDASGAADSAAQVQIETLGTQLNAALARVAAEQSRARALEEAERQRLEEEAARLAAEAESLEQYKSEFFGSLRTLLDGQEGVQIVGDRFVFSSEVLFEPGSATLSAEGEAEIAKVAVMLKRIATEIPPGIDWVIRVDGHTDNTPLSGTGEFANNWELSQARALSVVLYMINSQGIPPNRLAANGFGEYQPLNPANTPEARAQNRRIELKLTER</sequence>
<keyword evidence="5" id="KW-0966">Cell projection</keyword>
<dbReference type="OrthoDB" id="9815217at2"/>
<reference evidence="5 6" key="1">
    <citation type="submission" date="2017-02" db="EMBL/GenBank/DDBJ databases">
        <title>Ketogulonicigenium robustum SPU B003 Genome sequencing and assembly.</title>
        <authorList>
            <person name="Li Y."/>
            <person name="Liu L."/>
            <person name="Wang C."/>
            <person name="Zhang M."/>
            <person name="Zhang T."/>
            <person name="Zhang Y."/>
        </authorList>
    </citation>
    <scope>NUCLEOTIDE SEQUENCE [LARGE SCALE GENOMIC DNA]</scope>
    <source>
        <strain evidence="5 6">SPU_B003</strain>
    </source>
</reference>
<evidence type="ECO:0000256" key="3">
    <source>
        <dbReference type="SAM" id="Phobius"/>
    </source>
</evidence>
<dbReference type="NCBIfam" id="NF006542">
    <property type="entry name" value="PRK09039.1-1"/>
    <property type="match status" value="4"/>
</dbReference>
<evidence type="ECO:0000313" key="5">
    <source>
        <dbReference type="EMBL" id="ARO15163.1"/>
    </source>
</evidence>
<feature type="coiled-coil region" evidence="2">
    <location>
        <begin position="89"/>
        <end position="151"/>
    </location>
</feature>
<keyword evidence="3" id="KW-1133">Transmembrane helix</keyword>
<evidence type="ECO:0000256" key="1">
    <source>
        <dbReference type="PROSITE-ProRule" id="PRU00473"/>
    </source>
</evidence>
<dbReference type="InterPro" id="IPR006665">
    <property type="entry name" value="OmpA-like"/>
</dbReference>
<keyword evidence="1 3" id="KW-0472">Membrane</keyword>
<feature type="transmembrane region" description="Helical" evidence="3">
    <location>
        <begin position="21"/>
        <end position="43"/>
    </location>
</feature>
<dbReference type="STRING" id="92947.BVG79_01819"/>
<dbReference type="PROSITE" id="PS51123">
    <property type="entry name" value="OMPA_2"/>
    <property type="match status" value="1"/>
</dbReference>
<evidence type="ECO:0000259" key="4">
    <source>
        <dbReference type="PROSITE" id="PS51123"/>
    </source>
</evidence>
<keyword evidence="5" id="KW-0969">Cilium</keyword>
<dbReference type="InterPro" id="IPR050330">
    <property type="entry name" value="Bact_OuterMem_StrucFunc"/>
</dbReference>
<evidence type="ECO:0000256" key="2">
    <source>
        <dbReference type="SAM" id="Coils"/>
    </source>
</evidence>
<dbReference type="CDD" id="cd07185">
    <property type="entry name" value="OmpA_C-like"/>
    <property type="match status" value="1"/>
</dbReference>
<keyword evidence="6" id="KW-1185">Reference proteome</keyword>
<dbReference type="EMBL" id="CP019937">
    <property type="protein sequence ID" value="ARO15163.1"/>
    <property type="molecule type" value="Genomic_DNA"/>
</dbReference>
<gene>
    <name evidence="5" type="primary">motB</name>
    <name evidence="5" type="ORF">BVG79_01819</name>
</gene>
<dbReference type="PANTHER" id="PTHR30329:SF21">
    <property type="entry name" value="LIPOPROTEIN YIAD-RELATED"/>
    <property type="match status" value="1"/>
</dbReference>
<dbReference type="AlphaFoldDB" id="A0A1W6P173"/>
<feature type="coiled-coil region" evidence="2">
    <location>
        <begin position="236"/>
        <end position="330"/>
    </location>
</feature>
<dbReference type="SUPFAM" id="SSF90257">
    <property type="entry name" value="Myosin rod fragments"/>
    <property type="match status" value="1"/>
</dbReference>
<proteinExistence type="predicted"/>
<dbReference type="Gene3D" id="3.30.1330.60">
    <property type="entry name" value="OmpA-like domain"/>
    <property type="match status" value="1"/>
</dbReference>
<keyword evidence="5" id="KW-0282">Flagellum</keyword>
<evidence type="ECO:0000313" key="6">
    <source>
        <dbReference type="Proteomes" id="UP000242447"/>
    </source>
</evidence>
<accession>A0A1W6P173</accession>
<dbReference type="PANTHER" id="PTHR30329">
    <property type="entry name" value="STATOR ELEMENT OF FLAGELLAR MOTOR COMPLEX"/>
    <property type="match status" value="1"/>
</dbReference>
<keyword evidence="3" id="KW-0812">Transmembrane</keyword>
<protein>
    <submittedName>
        <fullName evidence="5">Flagellar motor protein</fullName>
    </submittedName>
</protein>
<name>A0A1W6P173_9RHOB</name>
<dbReference type="GO" id="GO:0016020">
    <property type="term" value="C:membrane"/>
    <property type="evidence" value="ECO:0007669"/>
    <property type="project" value="UniProtKB-UniRule"/>
</dbReference>